<feature type="compositionally biased region" description="Low complexity" evidence="1">
    <location>
        <begin position="255"/>
        <end position="264"/>
    </location>
</feature>
<feature type="domain" description="Zn(2)-C6 fungal-type" evidence="2">
    <location>
        <begin position="56"/>
        <end position="85"/>
    </location>
</feature>
<sequence>MSSQRGYSPATSFGSISPGSASSSSSTDHDRDHNSTSNTASPGYNGQRRKNTRTASCDACIKSKRACDLLAPCRACEMRDFECTYSAVDPKARLGRLLAIEAADVERTIALRDLRNECDKLSLRVNELKTRLGLSDDELDALQQLANEQMLADKPRFDKQRLSGKAALMAAAAPTARRRTPLSTASTPPSPPPRFGSGALAATAASPSPSTQNAAPSRQSHKRGRSDEGASSVDEDGLERDDANSADEMPPPRTAPTRRQPPRASYRRTSLPRSTTAPAPPPARALAATNPPPLPPFDPSGRPYPAAAYHFPHTYPMPPQAPMPAPPAWMSPLLPTLYPVLPVPHGHRTWDTPRLERRGFSSPASASLGLGPGAMSGRGGGEPQLGRRWAGPALEGSQRGTTFDTGRTR</sequence>
<evidence type="ECO:0000313" key="4">
    <source>
        <dbReference type="Proteomes" id="UP000053890"/>
    </source>
</evidence>
<dbReference type="CDD" id="cd00067">
    <property type="entry name" value="GAL4"/>
    <property type="match status" value="1"/>
</dbReference>
<organism evidence="3 4">
    <name type="scientific">Rhodotorula graminis (strain WP1)</name>
    <dbReference type="NCBI Taxonomy" id="578459"/>
    <lineage>
        <taxon>Eukaryota</taxon>
        <taxon>Fungi</taxon>
        <taxon>Dikarya</taxon>
        <taxon>Basidiomycota</taxon>
        <taxon>Pucciniomycotina</taxon>
        <taxon>Microbotryomycetes</taxon>
        <taxon>Sporidiobolales</taxon>
        <taxon>Sporidiobolaceae</taxon>
        <taxon>Rhodotorula</taxon>
    </lineage>
</organism>
<dbReference type="AlphaFoldDB" id="A0A194SAF9"/>
<dbReference type="Proteomes" id="UP000053890">
    <property type="component" value="Unassembled WGS sequence"/>
</dbReference>
<dbReference type="GO" id="GO:0000981">
    <property type="term" value="F:DNA-binding transcription factor activity, RNA polymerase II-specific"/>
    <property type="evidence" value="ECO:0007669"/>
    <property type="project" value="InterPro"/>
</dbReference>
<dbReference type="RefSeq" id="XP_018272435.1">
    <property type="nucleotide sequence ID" value="XM_018414101.1"/>
</dbReference>
<feature type="compositionally biased region" description="Polar residues" evidence="1">
    <location>
        <begin position="1"/>
        <end position="10"/>
    </location>
</feature>
<feature type="compositionally biased region" description="Low complexity" evidence="1">
    <location>
        <begin position="197"/>
        <end position="217"/>
    </location>
</feature>
<proteinExistence type="predicted"/>
<gene>
    <name evidence="3" type="ORF">RHOBADRAFT_42717</name>
</gene>
<feature type="region of interest" description="Disordered" evidence="1">
    <location>
        <begin position="168"/>
        <end position="302"/>
    </location>
</feature>
<evidence type="ECO:0000259" key="2">
    <source>
        <dbReference type="PROSITE" id="PS50048"/>
    </source>
</evidence>
<dbReference type="SUPFAM" id="SSF57701">
    <property type="entry name" value="Zn2/Cys6 DNA-binding domain"/>
    <property type="match status" value="1"/>
</dbReference>
<feature type="compositionally biased region" description="Polar residues" evidence="1">
    <location>
        <begin position="398"/>
        <end position="409"/>
    </location>
</feature>
<dbReference type="PROSITE" id="PS50048">
    <property type="entry name" value="ZN2_CY6_FUNGAL_2"/>
    <property type="match status" value="1"/>
</dbReference>
<dbReference type="GO" id="GO:0008270">
    <property type="term" value="F:zinc ion binding"/>
    <property type="evidence" value="ECO:0007669"/>
    <property type="project" value="InterPro"/>
</dbReference>
<dbReference type="GeneID" id="28974549"/>
<dbReference type="Pfam" id="PF00172">
    <property type="entry name" value="Zn_clus"/>
    <property type="match status" value="1"/>
</dbReference>
<feature type="compositionally biased region" description="Low complexity" evidence="1">
    <location>
        <begin position="168"/>
        <end position="187"/>
    </location>
</feature>
<dbReference type="EMBL" id="KQ474076">
    <property type="protein sequence ID" value="KPV76386.1"/>
    <property type="molecule type" value="Genomic_DNA"/>
</dbReference>
<protein>
    <recommendedName>
        <fullName evidence="2">Zn(2)-C6 fungal-type domain-containing protein</fullName>
    </recommendedName>
</protein>
<dbReference type="OrthoDB" id="4216928at2759"/>
<accession>A0A194SAF9</accession>
<dbReference type="InterPro" id="IPR001138">
    <property type="entry name" value="Zn2Cys6_DnaBD"/>
</dbReference>
<dbReference type="InterPro" id="IPR036864">
    <property type="entry name" value="Zn2-C6_fun-type_DNA-bd_sf"/>
</dbReference>
<dbReference type="Gene3D" id="4.10.240.10">
    <property type="entry name" value="Zn(2)-C6 fungal-type DNA-binding domain"/>
    <property type="match status" value="1"/>
</dbReference>
<evidence type="ECO:0000256" key="1">
    <source>
        <dbReference type="SAM" id="MobiDB-lite"/>
    </source>
</evidence>
<name>A0A194SAF9_RHOGW</name>
<evidence type="ECO:0000313" key="3">
    <source>
        <dbReference type="EMBL" id="KPV76386.1"/>
    </source>
</evidence>
<keyword evidence="4" id="KW-1185">Reference proteome</keyword>
<feature type="region of interest" description="Disordered" evidence="1">
    <location>
        <begin position="358"/>
        <end position="409"/>
    </location>
</feature>
<feature type="region of interest" description="Disordered" evidence="1">
    <location>
        <begin position="1"/>
        <end position="50"/>
    </location>
</feature>
<feature type="compositionally biased region" description="Gly residues" evidence="1">
    <location>
        <begin position="370"/>
        <end position="383"/>
    </location>
</feature>
<reference evidence="3 4" key="1">
    <citation type="journal article" date="2015" name="Front. Microbiol.">
        <title>Genome sequence of the plant growth promoting endophytic yeast Rhodotorula graminis WP1.</title>
        <authorList>
            <person name="Firrincieli A."/>
            <person name="Otillar R."/>
            <person name="Salamov A."/>
            <person name="Schmutz J."/>
            <person name="Khan Z."/>
            <person name="Redman R.S."/>
            <person name="Fleck N.D."/>
            <person name="Lindquist E."/>
            <person name="Grigoriev I.V."/>
            <person name="Doty S.L."/>
        </authorList>
    </citation>
    <scope>NUCLEOTIDE SEQUENCE [LARGE SCALE GENOMIC DNA]</scope>
    <source>
        <strain evidence="3 4">WP1</strain>
    </source>
</reference>
<feature type="compositionally biased region" description="Low complexity" evidence="1">
    <location>
        <begin position="11"/>
        <end position="26"/>
    </location>
</feature>